<keyword evidence="2" id="KW-0808">Transferase</keyword>
<sequence length="473" mass="53999">MKICLVLEGSYPYVHGGVSTWAHQYITEMKEHEFIIWAIGATKKKRGQFVYTLPENVVEVHEVFLDDLDTDKNGASGRGRKQLTKNEFQALSQLVSCEQPNWSTLFKLFQSGQLHPTEFLESEDFLQMVREICSEKYPFIPLSDVFHTMRSMLLPLLCLLTKEAPKADLYHAISTGYGGVLATLGGYVYHKPVLLTEHGIYTREREEEIIRADWVLPSMKKQWTDFFYMLSEVIYSRADRVTSLFTKARETQIEIGCDPAKCQVISNGIDYDSFSKIARKEADGWIDIGAVIRLAAIKDVKTLIYAFYEVSSRLPNVRLHIMGGVDDQEYANECYALADKLQLDNLIFTGRVDIKAYMEKLDFTVLTSISEGQPLSVLESMAAGRPCVTTDVGCCRELLEGKPDDSLGLAGYCVPPTYREGLAEAMIKMSEHPIARTQMGAIAQKRAERYYQYPQMIQQYRQLYKEYERSWQV</sequence>
<dbReference type="RefSeq" id="WP_067060969.1">
    <property type="nucleotide sequence ID" value="NZ_CP014699.1"/>
</dbReference>
<dbReference type="OrthoDB" id="9772485at2"/>
<evidence type="ECO:0000259" key="1">
    <source>
        <dbReference type="Pfam" id="PF11997"/>
    </source>
</evidence>
<dbReference type="PANTHER" id="PTHR12526">
    <property type="entry name" value="GLYCOSYLTRANSFERASE"/>
    <property type="match status" value="1"/>
</dbReference>
<organism evidence="2 3">
    <name type="scientific">Streptococcus pantholopis</name>
    <dbReference type="NCBI Taxonomy" id="1811193"/>
    <lineage>
        <taxon>Bacteria</taxon>
        <taxon>Bacillati</taxon>
        <taxon>Bacillota</taxon>
        <taxon>Bacilli</taxon>
        <taxon>Lactobacillales</taxon>
        <taxon>Streptococcaceae</taxon>
        <taxon>Streptococcus</taxon>
    </lineage>
</organism>
<feature type="domain" description="DUF3492" evidence="1">
    <location>
        <begin position="1"/>
        <end position="259"/>
    </location>
</feature>
<reference evidence="2 3" key="1">
    <citation type="journal article" date="2016" name="Int. J. Syst. Evol. Microbiol.">
        <title>Streptococcuspantholopis sp. nov., isolated from faeces of the Tibetan antelope (Pantholops hodgsonii).</title>
        <authorList>
            <person name="Bai X."/>
            <person name="Xiong Y."/>
            <person name="Lu S."/>
            <person name="Jin D."/>
            <person name="Lai X."/>
            <person name="Yang J."/>
            <person name="Niu L."/>
            <person name="Hu S."/>
            <person name="Meng X."/>
            <person name="Pu J."/>
            <person name="Ye C."/>
            <person name="Xu J."/>
        </authorList>
    </citation>
    <scope>NUCLEOTIDE SEQUENCE [LARGE SCALE GENOMIC DNA]</scope>
    <source>
        <strain evidence="2 3">TA 26</strain>
    </source>
</reference>
<evidence type="ECO:0000313" key="3">
    <source>
        <dbReference type="Proteomes" id="UP000077317"/>
    </source>
</evidence>
<dbReference type="KEGG" id="spat:A0O21_02925"/>
<keyword evidence="3" id="KW-1185">Reference proteome</keyword>
<dbReference type="SUPFAM" id="SSF53756">
    <property type="entry name" value="UDP-Glycosyltransferase/glycogen phosphorylase"/>
    <property type="match status" value="1"/>
</dbReference>
<accession>A0A172Q6K9</accession>
<dbReference type="InterPro" id="IPR022622">
    <property type="entry name" value="DUF3492"/>
</dbReference>
<dbReference type="Proteomes" id="UP000077317">
    <property type="component" value="Chromosome"/>
</dbReference>
<dbReference type="Pfam" id="PF11997">
    <property type="entry name" value="DUF3492"/>
    <property type="match status" value="1"/>
</dbReference>
<dbReference type="EMBL" id="CP014699">
    <property type="protein sequence ID" value="AND79047.1"/>
    <property type="molecule type" value="Genomic_DNA"/>
</dbReference>
<gene>
    <name evidence="2" type="ORF">A0O21_02925</name>
</gene>
<dbReference type="PANTHER" id="PTHR12526:SF608">
    <property type="entry name" value="PELF"/>
    <property type="match status" value="1"/>
</dbReference>
<dbReference type="InterPro" id="IPR047691">
    <property type="entry name" value="PelF-like"/>
</dbReference>
<protein>
    <submittedName>
        <fullName evidence="2">Glycosyl transferase</fullName>
    </submittedName>
</protein>
<dbReference type="GO" id="GO:0016740">
    <property type="term" value="F:transferase activity"/>
    <property type="evidence" value="ECO:0007669"/>
    <property type="project" value="UniProtKB-KW"/>
</dbReference>
<proteinExistence type="predicted"/>
<dbReference type="NCBIfam" id="NF038011">
    <property type="entry name" value="PelF"/>
    <property type="match status" value="1"/>
</dbReference>
<dbReference type="STRING" id="1811193.A0O21_02925"/>
<dbReference type="Pfam" id="PF13692">
    <property type="entry name" value="Glyco_trans_1_4"/>
    <property type="match status" value="1"/>
</dbReference>
<reference evidence="3" key="2">
    <citation type="submission" date="2016-03" db="EMBL/GenBank/DDBJ databases">
        <title>Streptococcus antelopensis sp. nov., isolated from the feces of the Tibetan antelope (Pantholops hodgsonii) in Hoh Xil National Nature Reserve, Qinghai, China.</title>
        <authorList>
            <person name="Bai X."/>
        </authorList>
    </citation>
    <scope>NUCLEOTIDE SEQUENCE [LARGE SCALE GENOMIC DNA]</scope>
    <source>
        <strain evidence="3">TA 26</strain>
    </source>
</reference>
<evidence type="ECO:0000313" key="2">
    <source>
        <dbReference type="EMBL" id="AND79047.1"/>
    </source>
</evidence>
<dbReference type="AlphaFoldDB" id="A0A172Q6K9"/>
<name>A0A172Q6K9_9STRE</name>
<dbReference type="Gene3D" id="3.40.50.2000">
    <property type="entry name" value="Glycogen Phosphorylase B"/>
    <property type="match status" value="2"/>
</dbReference>